<organism evidence="2 3">
    <name type="scientific">Streptomyces lonarensis</name>
    <dbReference type="NCBI Taxonomy" id="700599"/>
    <lineage>
        <taxon>Bacteria</taxon>
        <taxon>Bacillati</taxon>
        <taxon>Actinomycetota</taxon>
        <taxon>Actinomycetes</taxon>
        <taxon>Kitasatosporales</taxon>
        <taxon>Streptomycetaceae</taxon>
        <taxon>Streptomyces</taxon>
    </lineage>
</organism>
<dbReference type="GO" id="GO:0003677">
    <property type="term" value="F:DNA binding"/>
    <property type="evidence" value="ECO:0007669"/>
    <property type="project" value="InterPro"/>
</dbReference>
<keyword evidence="3" id="KW-1185">Reference proteome</keyword>
<dbReference type="Proteomes" id="UP000578686">
    <property type="component" value="Unassembled WGS sequence"/>
</dbReference>
<dbReference type="Pfam" id="PF04255">
    <property type="entry name" value="DUF433"/>
    <property type="match status" value="1"/>
</dbReference>
<reference evidence="2 3" key="1">
    <citation type="submission" date="2020-03" db="EMBL/GenBank/DDBJ databases">
        <title>Draft genome of Streptomyces sp. ventii, isolated from the Axial Seamount in the Pacific Ocean, and resequencing of the two type strains Streptomyces lonarensis strain NCL 716 and Streptomyces bohaiensis strain 11A07.</title>
        <authorList>
            <person name="Loughran R.M."/>
            <person name="Pfannmuller K.M."/>
            <person name="Wasson B.J."/>
            <person name="Deadmond M.C."/>
            <person name="Paddock B.E."/>
            <person name="Koyack M.J."/>
            <person name="Gallegos D.A."/>
            <person name="Mitchell E.A."/>
            <person name="Ushijima B."/>
            <person name="Saw J.H."/>
            <person name="Mcphail K.L."/>
            <person name="Videau P."/>
        </authorList>
    </citation>
    <scope>NUCLEOTIDE SEQUENCE [LARGE SCALE GENOMIC DNA]</scope>
    <source>
        <strain evidence="2 3">NCL716</strain>
    </source>
</reference>
<protein>
    <submittedName>
        <fullName evidence="2">DUF433 domain-containing protein</fullName>
    </submittedName>
</protein>
<evidence type="ECO:0000259" key="1">
    <source>
        <dbReference type="Pfam" id="PF13411"/>
    </source>
</evidence>
<evidence type="ECO:0000313" key="3">
    <source>
        <dbReference type="Proteomes" id="UP000578686"/>
    </source>
</evidence>
<dbReference type="InterPro" id="IPR009057">
    <property type="entry name" value="Homeodomain-like_sf"/>
</dbReference>
<name>A0A7X6HYZ2_9ACTN</name>
<dbReference type="GO" id="GO:0006355">
    <property type="term" value="P:regulation of DNA-templated transcription"/>
    <property type="evidence" value="ECO:0007669"/>
    <property type="project" value="InterPro"/>
</dbReference>
<dbReference type="SUPFAM" id="SSF46689">
    <property type="entry name" value="Homeodomain-like"/>
    <property type="match status" value="1"/>
</dbReference>
<dbReference type="InterPro" id="IPR000551">
    <property type="entry name" value="MerR-type_HTH_dom"/>
</dbReference>
<dbReference type="InterPro" id="IPR007367">
    <property type="entry name" value="DUF433"/>
</dbReference>
<dbReference type="Gene3D" id="1.10.1660.10">
    <property type="match status" value="1"/>
</dbReference>
<dbReference type="AlphaFoldDB" id="A0A7X6HYZ2"/>
<sequence length="222" mass="23892">MAYPTRVAAALSGATTGQLRTWRQDRGQGPVLRPELSSRPALYSFRDVLALRTFAHLRQDVSLQKIRKALANLKKIGEVEHLSGYSLVADHGSIVLVGDDDHGTDLVARPGQRVIATLADILLEFAPRPGVVVPHLLQPKPHVSVDPRTQGGAPVITGTRVPFDVVAELVEDGVRPEDIAAYYPGVSADAAREAASFALYVDSYTSGTRCARFPVPPAPVRC</sequence>
<dbReference type="Gene3D" id="1.10.10.10">
    <property type="entry name" value="Winged helix-like DNA-binding domain superfamily/Winged helix DNA-binding domain"/>
    <property type="match status" value="1"/>
</dbReference>
<proteinExistence type="predicted"/>
<gene>
    <name evidence="2" type="ORF">HCN56_11080</name>
</gene>
<feature type="domain" description="HTH merR-type" evidence="1">
    <location>
        <begin position="5"/>
        <end position="72"/>
    </location>
</feature>
<dbReference type="Pfam" id="PF13411">
    <property type="entry name" value="MerR_1"/>
    <property type="match status" value="1"/>
</dbReference>
<dbReference type="InterPro" id="IPR036388">
    <property type="entry name" value="WH-like_DNA-bd_sf"/>
</dbReference>
<comment type="caution">
    <text evidence="2">The sequence shown here is derived from an EMBL/GenBank/DDBJ whole genome shotgun (WGS) entry which is preliminary data.</text>
</comment>
<dbReference type="EMBL" id="JAAVJD010000066">
    <property type="protein sequence ID" value="NJQ06106.1"/>
    <property type="molecule type" value="Genomic_DNA"/>
</dbReference>
<accession>A0A7X6HYZ2</accession>
<evidence type="ECO:0000313" key="2">
    <source>
        <dbReference type="EMBL" id="NJQ06106.1"/>
    </source>
</evidence>